<feature type="region of interest" description="Disordered" evidence="1">
    <location>
        <begin position="160"/>
        <end position="238"/>
    </location>
</feature>
<proteinExistence type="predicted"/>
<feature type="region of interest" description="Disordered" evidence="1">
    <location>
        <begin position="492"/>
        <end position="545"/>
    </location>
</feature>
<protein>
    <submittedName>
        <fullName evidence="2">Uncharacterized protein</fullName>
    </submittedName>
</protein>
<accession>A0A8J8T3X2</accession>
<dbReference type="Proteomes" id="UP000785679">
    <property type="component" value="Unassembled WGS sequence"/>
</dbReference>
<feature type="region of interest" description="Disordered" evidence="1">
    <location>
        <begin position="30"/>
        <end position="49"/>
    </location>
</feature>
<comment type="caution">
    <text evidence="2">The sequence shown here is derived from an EMBL/GenBank/DDBJ whole genome shotgun (WGS) entry which is preliminary data.</text>
</comment>
<feature type="compositionally biased region" description="Polar residues" evidence="1">
    <location>
        <begin position="161"/>
        <end position="182"/>
    </location>
</feature>
<dbReference type="AlphaFoldDB" id="A0A8J8T3X2"/>
<feature type="compositionally biased region" description="Basic residues" evidence="1">
    <location>
        <begin position="535"/>
        <end position="545"/>
    </location>
</feature>
<reference evidence="2" key="1">
    <citation type="submission" date="2019-06" db="EMBL/GenBank/DDBJ databases">
        <authorList>
            <person name="Zheng W."/>
        </authorList>
    </citation>
    <scope>NUCLEOTIDE SEQUENCE</scope>
    <source>
        <strain evidence="2">QDHG01</strain>
    </source>
</reference>
<name>A0A8J8T3X2_HALGN</name>
<keyword evidence="3" id="KW-1185">Reference proteome</keyword>
<feature type="compositionally biased region" description="Polar residues" evidence="1">
    <location>
        <begin position="196"/>
        <end position="207"/>
    </location>
</feature>
<dbReference type="OrthoDB" id="10665318at2759"/>
<organism evidence="2 3">
    <name type="scientific">Halteria grandinella</name>
    <dbReference type="NCBI Taxonomy" id="5974"/>
    <lineage>
        <taxon>Eukaryota</taxon>
        <taxon>Sar</taxon>
        <taxon>Alveolata</taxon>
        <taxon>Ciliophora</taxon>
        <taxon>Intramacronucleata</taxon>
        <taxon>Spirotrichea</taxon>
        <taxon>Stichotrichia</taxon>
        <taxon>Sporadotrichida</taxon>
        <taxon>Halteriidae</taxon>
        <taxon>Halteria</taxon>
    </lineage>
</organism>
<evidence type="ECO:0000313" key="2">
    <source>
        <dbReference type="EMBL" id="TNV80885.1"/>
    </source>
</evidence>
<evidence type="ECO:0000256" key="1">
    <source>
        <dbReference type="SAM" id="MobiDB-lite"/>
    </source>
</evidence>
<feature type="region of interest" description="Disordered" evidence="1">
    <location>
        <begin position="88"/>
        <end position="146"/>
    </location>
</feature>
<feature type="region of interest" description="Disordered" evidence="1">
    <location>
        <begin position="411"/>
        <end position="454"/>
    </location>
</feature>
<feature type="compositionally biased region" description="Polar residues" evidence="1">
    <location>
        <begin position="88"/>
        <end position="97"/>
    </location>
</feature>
<sequence length="545" mass="60451">MGILSRKMAMPAQIPANPIHYKEVLNPKKIDPKKLQPKPDLFNPVLGGKSYARHHQNNVQSFGQILSTNTRAAGVSGPSLLETQQPIAYDSTDQPPSSKHLVNKDDTAPQGMLPVSSQLISPQATFESQQQNYGGGQSTDRSPGVKGHVEAINVKYRDSEYSTIEGNNQELRDSTQGGLQHRNSVKGDESPPRGQYLQSKIEQSQPTVGRESETKKSASKPKKSKKDENQLRLTGRTIVESGKEQSVFGLAGKSVTPVRGPIYQHMTDPSPQLQLDPQFQHQLLQGGSIHTDSMNYSILKPDQMQEHEQQYYMAQQSNSNIGGGAAGERMSGYPKPELYNQHYINKYSFPKGLIAMKKPEDMKKRNDRVSLYDLETPAIRKGISGWKLTKRPVAPDGSEQLFIGNSELMPIQERKKSRKKGARTGRAGEVNIDGRRIQVGSSGDMDENQMESHSAQNQLVNAYEKRYSTEAGGVTRTVNRDDQNQLTNIKISYAPQQQQQRQKKQSNPVAEAPNDDDDESPRSHGAGGATLSNRVGHHLPHTYEI</sequence>
<dbReference type="EMBL" id="RRYP01006898">
    <property type="protein sequence ID" value="TNV80885.1"/>
    <property type="molecule type" value="Genomic_DNA"/>
</dbReference>
<gene>
    <name evidence="2" type="ORF">FGO68_gene3432</name>
</gene>
<evidence type="ECO:0000313" key="3">
    <source>
        <dbReference type="Proteomes" id="UP000785679"/>
    </source>
</evidence>
<feature type="compositionally biased region" description="Polar residues" evidence="1">
    <location>
        <begin position="115"/>
        <end position="132"/>
    </location>
</feature>